<dbReference type="EMBL" id="CP021376">
    <property type="protein sequence ID" value="ART79096.1"/>
    <property type="molecule type" value="Genomic_DNA"/>
</dbReference>
<dbReference type="KEGG" id="ocm:CBP12_02170"/>
<feature type="transmembrane region" description="Helical" evidence="1">
    <location>
        <begin position="42"/>
        <end position="64"/>
    </location>
</feature>
<dbReference type="Proteomes" id="UP000243793">
    <property type="component" value="Chromosome"/>
</dbReference>
<evidence type="ECO:0000313" key="2">
    <source>
        <dbReference type="EMBL" id="ART79096.1"/>
    </source>
</evidence>
<name>A0A1Y0CVY9_9GAMM</name>
<dbReference type="RefSeq" id="WP_086962523.1">
    <property type="nucleotide sequence ID" value="NZ_CP021376.1"/>
</dbReference>
<organism evidence="2 3">
    <name type="scientific">Oceanisphaera avium</name>
    <dbReference type="NCBI Taxonomy" id="1903694"/>
    <lineage>
        <taxon>Bacteria</taxon>
        <taxon>Pseudomonadati</taxon>
        <taxon>Pseudomonadota</taxon>
        <taxon>Gammaproteobacteria</taxon>
        <taxon>Aeromonadales</taxon>
        <taxon>Aeromonadaceae</taxon>
        <taxon>Oceanisphaera</taxon>
    </lineage>
</organism>
<accession>A0A1Y0CVY9</accession>
<sequence length="73" mass="8005">MSHTQLLRVANIAMVIFLVVACGALSIAYLQEEKVTLGMTVFMHITLVISAALFKLAYVVRLIAQDKMGQPLV</sequence>
<keyword evidence="1" id="KW-1133">Transmembrane helix</keyword>
<gene>
    <name evidence="2" type="ORF">CBP12_02170</name>
</gene>
<feature type="transmembrane region" description="Helical" evidence="1">
    <location>
        <begin position="12"/>
        <end position="30"/>
    </location>
</feature>
<keyword evidence="1" id="KW-0812">Transmembrane</keyword>
<proteinExistence type="predicted"/>
<protein>
    <submittedName>
        <fullName evidence="2">Uncharacterized protein</fullName>
    </submittedName>
</protein>
<dbReference type="AlphaFoldDB" id="A0A1Y0CVY9"/>
<evidence type="ECO:0000313" key="3">
    <source>
        <dbReference type="Proteomes" id="UP000243793"/>
    </source>
</evidence>
<reference evidence="3" key="1">
    <citation type="submission" date="2017-05" db="EMBL/GenBank/DDBJ databases">
        <authorList>
            <person name="Sung H."/>
        </authorList>
    </citation>
    <scope>NUCLEOTIDE SEQUENCE [LARGE SCALE GENOMIC DNA]</scope>
    <source>
        <strain evidence="3">AMac2203</strain>
    </source>
</reference>
<keyword evidence="3" id="KW-1185">Reference proteome</keyword>
<keyword evidence="1" id="KW-0472">Membrane</keyword>
<evidence type="ECO:0000256" key="1">
    <source>
        <dbReference type="SAM" id="Phobius"/>
    </source>
</evidence>
<dbReference type="OrthoDB" id="6305308at2"/>